<comment type="caution">
    <text evidence="4">The sequence shown here is derived from an EMBL/GenBank/DDBJ whole genome shotgun (WGS) entry which is preliminary data.</text>
</comment>
<reference evidence="4 5" key="1">
    <citation type="journal article" date="2018" name="IMA Fungus">
        <title>IMA Genome-F 9: Draft genome sequence of Annulohypoxylon stygium, Aspergillus mulundensis, Berkeleyomyces basicola (syn. Thielaviopsis basicola), Ceratocystis smalleyi, two Cercospora beticola strains, Coleophoma cylindrospora, Fusarium fracticaudum, Phialophora cf. hyalina, and Morchella septimelata.</title>
        <authorList>
            <person name="Wingfield B.D."/>
            <person name="Bills G.F."/>
            <person name="Dong Y."/>
            <person name="Huang W."/>
            <person name="Nel W.J."/>
            <person name="Swalarsk-Parry B.S."/>
            <person name="Vaghefi N."/>
            <person name="Wilken P.M."/>
            <person name="An Z."/>
            <person name="de Beer Z.W."/>
            <person name="De Vos L."/>
            <person name="Chen L."/>
            <person name="Duong T.A."/>
            <person name="Gao Y."/>
            <person name="Hammerbacher A."/>
            <person name="Kikkert J.R."/>
            <person name="Li Y."/>
            <person name="Li H."/>
            <person name="Li K."/>
            <person name="Li Q."/>
            <person name="Liu X."/>
            <person name="Ma X."/>
            <person name="Naidoo K."/>
            <person name="Pethybridge S.J."/>
            <person name="Sun J."/>
            <person name="Steenkamp E.T."/>
            <person name="van der Nest M.A."/>
            <person name="van Wyk S."/>
            <person name="Wingfield M.J."/>
            <person name="Xiong C."/>
            <person name="Yue Q."/>
            <person name="Zhang X."/>
        </authorList>
    </citation>
    <scope>NUCLEOTIDE SEQUENCE [LARGE SCALE GENOMIC DNA]</scope>
    <source>
        <strain evidence="4 5">BP5796</strain>
    </source>
</reference>
<dbReference type="GO" id="GO:0034599">
    <property type="term" value="P:cellular response to oxidative stress"/>
    <property type="evidence" value="ECO:0007669"/>
    <property type="project" value="TreeGrafter"/>
</dbReference>
<protein>
    <recommendedName>
        <fullName evidence="3">Glutaredoxin domain-containing protein</fullName>
    </recommendedName>
</protein>
<dbReference type="PRINTS" id="PR00160">
    <property type="entry name" value="GLUTAREDOXIN"/>
</dbReference>
<dbReference type="CDD" id="cd03419">
    <property type="entry name" value="GRX_GRXh_1_2_like"/>
    <property type="match status" value="1"/>
</dbReference>
<dbReference type="NCBIfam" id="TIGR02180">
    <property type="entry name" value="GRX_euk"/>
    <property type="match status" value="1"/>
</dbReference>
<comment type="similarity">
    <text evidence="1">Belongs to the glutaredoxin family. Monothiol subfamily.</text>
</comment>
<dbReference type="GO" id="GO:0005801">
    <property type="term" value="C:cis-Golgi network"/>
    <property type="evidence" value="ECO:0007669"/>
    <property type="project" value="UniProtKB-ARBA"/>
</dbReference>
<dbReference type="InterPro" id="IPR011899">
    <property type="entry name" value="Glutaredoxin_euk/vir"/>
</dbReference>
<evidence type="ECO:0000256" key="2">
    <source>
        <dbReference type="SAM" id="MobiDB-lite"/>
    </source>
</evidence>
<dbReference type="PROSITE" id="PS51354">
    <property type="entry name" value="GLUTAREDOXIN_2"/>
    <property type="match status" value="1"/>
</dbReference>
<name>A0A3D8T713_9HELO</name>
<keyword evidence="5" id="KW-1185">Reference proteome</keyword>
<dbReference type="Gene3D" id="3.40.30.10">
    <property type="entry name" value="Glutaredoxin"/>
    <property type="match status" value="1"/>
</dbReference>
<feature type="region of interest" description="Disordered" evidence="2">
    <location>
        <begin position="52"/>
        <end position="143"/>
    </location>
</feature>
<evidence type="ECO:0000313" key="5">
    <source>
        <dbReference type="Proteomes" id="UP000256328"/>
    </source>
</evidence>
<dbReference type="SUPFAM" id="SSF52833">
    <property type="entry name" value="Thioredoxin-like"/>
    <property type="match status" value="1"/>
</dbReference>
<feature type="domain" description="Glutaredoxin" evidence="3">
    <location>
        <begin position="175"/>
        <end position="240"/>
    </location>
</feature>
<dbReference type="Pfam" id="PF00462">
    <property type="entry name" value="Glutaredoxin"/>
    <property type="match status" value="1"/>
</dbReference>
<proteinExistence type="inferred from homology"/>
<evidence type="ECO:0000313" key="4">
    <source>
        <dbReference type="EMBL" id="RDW94347.1"/>
    </source>
</evidence>
<dbReference type="InterPro" id="IPR002109">
    <property type="entry name" value="Glutaredoxin"/>
</dbReference>
<feature type="region of interest" description="Disordered" evidence="2">
    <location>
        <begin position="272"/>
        <end position="303"/>
    </location>
</feature>
<feature type="compositionally biased region" description="Basic and acidic residues" evidence="2">
    <location>
        <begin position="90"/>
        <end position="105"/>
    </location>
</feature>
<dbReference type="GO" id="GO:0004362">
    <property type="term" value="F:glutathione-disulfide reductase (NADPH) activity"/>
    <property type="evidence" value="ECO:0007669"/>
    <property type="project" value="UniProtKB-ARBA"/>
</dbReference>
<evidence type="ECO:0000259" key="3">
    <source>
        <dbReference type="Pfam" id="PF00462"/>
    </source>
</evidence>
<feature type="compositionally biased region" description="Acidic residues" evidence="2">
    <location>
        <begin position="79"/>
        <end position="89"/>
    </location>
</feature>
<feature type="compositionally biased region" description="Basic and acidic residues" evidence="2">
    <location>
        <begin position="272"/>
        <end position="296"/>
    </location>
</feature>
<dbReference type="OrthoDB" id="423313at2759"/>
<dbReference type="GO" id="GO:0005796">
    <property type="term" value="C:Golgi lumen"/>
    <property type="evidence" value="ECO:0007669"/>
    <property type="project" value="TreeGrafter"/>
</dbReference>
<dbReference type="PANTHER" id="PTHR45694">
    <property type="entry name" value="GLUTAREDOXIN 2"/>
    <property type="match status" value="1"/>
</dbReference>
<dbReference type="GO" id="GO:0000324">
    <property type="term" value="C:fungal-type vacuole"/>
    <property type="evidence" value="ECO:0007669"/>
    <property type="project" value="TreeGrafter"/>
</dbReference>
<dbReference type="EMBL" id="PDLN01000001">
    <property type="protein sequence ID" value="RDW94347.1"/>
    <property type="molecule type" value="Genomic_DNA"/>
</dbReference>
<dbReference type="FunFam" id="3.40.30.10:FF:000093">
    <property type="entry name" value="Glutaredoxin 2"/>
    <property type="match status" value="1"/>
</dbReference>
<accession>A0A3D8T713</accession>
<gene>
    <name evidence="4" type="ORF">BP5796_00110</name>
</gene>
<dbReference type="Proteomes" id="UP000256328">
    <property type="component" value="Unassembled WGS sequence"/>
</dbReference>
<evidence type="ECO:0000256" key="1">
    <source>
        <dbReference type="ARBA" id="ARBA00009630"/>
    </source>
</evidence>
<organism evidence="4 5">
    <name type="scientific">Coleophoma crateriformis</name>
    <dbReference type="NCBI Taxonomy" id="565419"/>
    <lineage>
        <taxon>Eukaryota</taxon>
        <taxon>Fungi</taxon>
        <taxon>Dikarya</taxon>
        <taxon>Ascomycota</taxon>
        <taxon>Pezizomycotina</taxon>
        <taxon>Leotiomycetes</taxon>
        <taxon>Helotiales</taxon>
        <taxon>Dermateaceae</taxon>
        <taxon>Coleophoma</taxon>
    </lineage>
</organism>
<dbReference type="InterPro" id="IPR036249">
    <property type="entry name" value="Thioredoxin-like_sf"/>
</dbReference>
<dbReference type="InterPro" id="IPR014025">
    <property type="entry name" value="Glutaredoxin_subgr"/>
</dbReference>
<dbReference type="PANTHER" id="PTHR45694:SF5">
    <property type="entry name" value="GLUTAREDOXIN 2"/>
    <property type="match status" value="1"/>
</dbReference>
<dbReference type="AlphaFoldDB" id="A0A3D8T713"/>
<sequence>MPSNRRVKLFALLIVISLVTFFFYTTSVRQAQSSDLKSPDEFYSKTVKALKDAGGGGGGAIRSGSGAQSGLGKSMRDDDKEDLDNDDDDAGRRERLKKAADEAKVKANAKAPKPDPPSSVVGKGSAQEGAVAGRKTYPIRPKDGEAQKPIEEKVETEEEHRIEVEMNSILKRSPIIIFSKSYCPYSKRAKHILLEQYSIEPAPFVVELDQHPMGALLQAALAQMTGRRTVPNVLISGKSIGGGDEVSALDSEGELIDLVKRMGGRRMLKVEKVGKVEEKAKEEPLKDQGKEPEKQKHGLRKRQ</sequence>